<protein>
    <submittedName>
        <fullName evidence="1">Uncharacterized protein</fullName>
    </submittedName>
</protein>
<dbReference type="AlphaFoldDB" id="F3L351"/>
<evidence type="ECO:0000313" key="2">
    <source>
        <dbReference type="Proteomes" id="UP000005615"/>
    </source>
</evidence>
<accession>F3L351</accession>
<name>F3L351_9GAMM</name>
<evidence type="ECO:0000313" key="1">
    <source>
        <dbReference type="EMBL" id="EGG29248.1"/>
    </source>
</evidence>
<dbReference type="eggNOG" id="ENOG50337TS">
    <property type="taxonomic scope" value="Bacteria"/>
</dbReference>
<proteinExistence type="predicted"/>
<gene>
    <name evidence="1" type="ORF">IMCC3088_2043</name>
</gene>
<comment type="caution">
    <text evidence="1">The sequence shown here is derived from an EMBL/GenBank/DDBJ whole genome shotgun (WGS) entry which is preliminary data.</text>
</comment>
<sequence length="79" mass="8908">MTQDNEINVRKAWIIFSVLLALTLLVEFAIKAKTPFESSQWWGFGAVFGFFACAAMVVVAKLLGTLLKRPESYYEDSND</sequence>
<keyword evidence="2" id="KW-1185">Reference proteome</keyword>
<dbReference type="EMBL" id="AEIG01000059">
    <property type="protein sequence ID" value="EGG29248.1"/>
    <property type="molecule type" value="Genomic_DNA"/>
</dbReference>
<dbReference type="OrthoDB" id="282116at2"/>
<reference evidence="1 2" key="1">
    <citation type="journal article" date="2011" name="J. Bacteriol.">
        <title>Genome sequence of strain IMCC3088, a proteorhodopsin-containing marine bacterium belonging to the OM60/NOR5 clade.</title>
        <authorList>
            <person name="Jang Y."/>
            <person name="Oh H.M."/>
            <person name="Kang I."/>
            <person name="Lee K."/>
            <person name="Yang S.J."/>
            <person name="Cho J.C."/>
        </authorList>
    </citation>
    <scope>NUCLEOTIDE SEQUENCE [LARGE SCALE GENOMIC DNA]</scope>
    <source>
        <strain evidence="1 2">IMCC3088</strain>
    </source>
</reference>
<organism evidence="1 2">
    <name type="scientific">Aequoribacter fuscus</name>
    <dbReference type="NCBI Taxonomy" id="2518989"/>
    <lineage>
        <taxon>Bacteria</taxon>
        <taxon>Pseudomonadati</taxon>
        <taxon>Pseudomonadota</taxon>
        <taxon>Gammaproteobacteria</taxon>
        <taxon>Cellvibrionales</taxon>
        <taxon>Halieaceae</taxon>
        <taxon>Aequoribacter</taxon>
    </lineage>
</organism>
<dbReference type="STRING" id="2518989.IMCC3088_2043"/>
<dbReference type="Proteomes" id="UP000005615">
    <property type="component" value="Unassembled WGS sequence"/>
</dbReference>
<dbReference type="RefSeq" id="WP_009576217.1">
    <property type="nucleotide sequence ID" value="NZ_AEIG01000059.1"/>
</dbReference>